<gene>
    <name evidence="3" type="ORF">BDV95DRAFT_609360</name>
</gene>
<feature type="coiled-coil region" evidence="1">
    <location>
        <begin position="289"/>
        <end position="340"/>
    </location>
</feature>
<feature type="region of interest" description="Disordered" evidence="2">
    <location>
        <begin position="1"/>
        <end position="55"/>
    </location>
</feature>
<organism evidence="3 4">
    <name type="scientific">Massariosphaeria phaeospora</name>
    <dbReference type="NCBI Taxonomy" id="100035"/>
    <lineage>
        <taxon>Eukaryota</taxon>
        <taxon>Fungi</taxon>
        <taxon>Dikarya</taxon>
        <taxon>Ascomycota</taxon>
        <taxon>Pezizomycotina</taxon>
        <taxon>Dothideomycetes</taxon>
        <taxon>Pleosporomycetidae</taxon>
        <taxon>Pleosporales</taxon>
        <taxon>Pleosporales incertae sedis</taxon>
        <taxon>Massariosphaeria</taxon>
    </lineage>
</organism>
<dbReference type="EMBL" id="JAADJZ010000017">
    <property type="protein sequence ID" value="KAF2869120.1"/>
    <property type="molecule type" value="Genomic_DNA"/>
</dbReference>
<comment type="caution">
    <text evidence="3">The sequence shown here is derived from an EMBL/GenBank/DDBJ whole genome shotgun (WGS) entry which is preliminary data.</text>
</comment>
<feature type="compositionally biased region" description="Polar residues" evidence="2">
    <location>
        <begin position="193"/>
        <end position="233"/>
    </location>
</feature>
<keyword evidence="1" id="KW-0175">Coiled coil</keyword>
<feature type="region of interest" description="Disordered" evidence="2">
    <location>
        <begin position="184"/>
        <end position="235"/>
    </location>
</feature>
<dbReference type="OrthoDB" id="3788551at2759"/>
<name>A0A7C8M3H4_9PLEO</name>
<evidence type="ECO:0000256" key="2">
    <source>
        <dbReference type="SAM" id="MobiDB-lite"/>
    </source>
</evidence>
<evidence type="ECO:0000313" key="3">
    <source>
        <dbReference type="EMBL" id="KAF2869120.1"/>
    </source>
</evidence>
<evidence type="ECO:0000256" key="1">
    <source>
        <dbReference type="SAM" id="Coils"/>
    </source>
</evidence>
<accession>A0A7C8M3H4</accession>
<dbReference type="AlphaFoldDB" id="A0A7C8M3H4"/>
<protein>
    <submittedName>
        <fullName evidence="3">Uncharacterized protein</fullName>
    </submittedName>
</protein>
<dbReference type="Proteomes" id="UP000481861">
    <property type="component" value="Unassembled WGS sequence"/>
</dbReference>
<reference evidence="3 4" key="1">
    <citation type="submission" date="2020-01" db="EMBL/GenBank/DDBJ databases">
        <authorList>
            <consortium name="DOE Joint Genome Institute"/>
            <person name="Haridas S."/>
            <person name="Albert R."/>
            <person name="Binder M."/>
            <person name="Bloem J."/>
            <person name="Labutti K."/>
            <person name="Salamov A."/>
            <person name="Andreopoulos B."/>
            <person name="Baker S.E."/>
            <person name="Barry K."/>
            <person name="Bills G."/>
            <person name="Bluhm B.H."/>
            <person name="Cannon C."/>
            <person name="Castanera R."/>
            <person name="Culley D.E."/>
            <person name="Daum C."/>
            <person name="Ezra D."/>
            <person name="Gonzalez J.B."/>
            <person name="Henrissat B."/>
            <person name="Kuo A."/>
            <person name="Liang C."/>
            <person name="Lipzen A."/>
            <person name="Lutzoni F."/>
            <person name="Magnuson J."/>
            <person name="Mondo S."/>
            <person name="Nolan M."/>
            <person name="Ohm R."/>
            <person name="Pangilinan J."/>
            <person name="Park H.-J.H."/>
            <person name="Ramirez L."/>
            <person name="Alfaro M."/>
            <person name="Sun H."/>
            <person name="Tritt A."/>
            <person name="Yoshinaga Y."/>
            <person name="Zwiers L.-H.L."/>
            <person name="Turgeon B.G."/>
            <person name="Goodwin S.B."/>
            <person name="Spatafora J.W."/>
            <person name="Crous P.W."/>
            <person name="Grigoriev I.V."/>
        </authorList>
    </citation>
    <scope>NUCLEOTIDE SEQUENCE [LARGE SCALE GENOMIC DNA]</scope>
    <source>
        <strain evidence="3 4">CBS 611.86</strain>
    </source>
</reference>
<evidence type="ECO:0000313" key="4">
    <source>
        <dbReference type="Proteomes" id="UP000481861"/>
    </source>
</evidence>
<sequence length="376" mass="42194">MPPPARACVRAAHVPQPRALESNDASSSGPLPSVEGHRSRLQSSRRSPSDEPVLSVQLSDSLKAIHDAIADDNLTTELENLPEVQDYDFVDGRHHPSANIHQKMLFLGEEDDIQTWAQLKIYTAKPDEVVFLRVNVTNGTVTKTIKLDTSPMMYPFRALKEKGTQNSKRLLGVPRPVHISTYEARGGVDTVQDMHSPSTTVHVTGNPSDVDPSNTQDSSSDNHNAAGNSNRSGDLNIDRELSVLSLTPYPSVVNAYGKRPIAANNSHDVDDGDEEDSADQAYQTFISLRKRQDRETKKKEERLRKLRDRLRMREKLDLEIQQLQNEVGTLDERSDGMEQEVGTILANRSAIWLWEKLKKDRESKKEEEDEDNETTP</sequence>
<keyword evidence="4" id="KW-1185">Reference proteome</keyword>
<proteinExistence type="predicted"/>